<dbReference type="InterPro" id="IPR031325">
    <property type="entry name" value="RHS_repeat"/>
</dbReference>
<dbReference type="SUPFAM" id="SSF51294">
    <property type="entry name" value="Hedgehog/intein (Hint) domain"/>
    <property type="match status" value="1"/>
</dbReference>
<gene>
    <name evidence="6" type="ORF">Pma05_47990</name>
</gene>
<accession>A0ABQ4EU89</accession>
<feature type="chain" id="PRO_5045119121" description="Hint domain-containing protein" evidence="4">
    <location>
        <begin position="43"/>
        <end position="2278"/>
    </location>
</feature>
<dbReference type="NCBIfam" id="TIGR01443">
    <property type="entry name" value="intein_Cterm"/>
    <property type="match status" value="1"/>
</dbReference>
<evidence type="ECO:0000313" key="6">
    <source>
        <dbReference type="EMBL" id="GIG98226.1"/>
    </source>
</evidence>
<feature type="region of interest" description="Disordered" evidence="3">
    <location>
        <begin position="211"/>
        <end position="241"/>
    </location>
</feature>
<keyword evidence="4" id="KW-0732">Signal</keyword>
<dbReference type="NCBIfam" id="TIGR01643">
    <property type="entry name" value="YD_repeat_2x"/>
    <property type="match status" value="1"/>
</dbReference>
<evidence type="ECO:0000256" key="2">
    <source>
        <dbReference type="SAM" id="Coils"/>
    </source>
</evidence>
<keyword evidence="1" id="KW-0677">Repeat</keyword>
<evidence type="ECO:0000256" key="3">
    <source>
        <dbReference type="SAM" id="MobiDB-lite"/>
    </source>
</evidence>
<keyword evidence="7" id="KW-1185">Reference proteome</keyword>
<evidence type="ECO:0000259" key="5">
    <source>
        <dbReference type="SMART" id="SM00306"/>
    </source>
</evidence>
<dbReference type="CDD" id="cd00081">
    <property type="entry name" value="Hint"/>
    <property type="match status" value="1"/>
</dbReference>
<dbReference type="InterPro" id="IPR022385">
    <property type="entry name" value="Rhs_assc_core"/>
</dbReference>
<dbReference type="InterPro" id="IPR003587">
    <property type="entry name" value="Hint_dom_N"/>
</dbReference>
<dbReference type="InterPro" id="IPR030934">
    <property type="entry name" value="Intein_C"/>
</dbReference>
<proteinExistence type="predicted"/>
<dbReference type="PANTHER" id="PTHR32305">
    <property type="match status" value="1"/>
</dbReference>
<dbReference type="PROSITE" id="PS50818">
    <property type="entry name" value="INTEIN_C_TER"/>
    <property type="match status" value="1"/>
</dbReference>
<organism evidence="6 7">
    <name type="scientific">Plantactinospora mayteni</name>
    <dbReference type="NCBI Taxonomy" id="566021"/>
    <lineage>
        <taxon>Bacteria</taxon>
        <taxon>Bacillati</taxon>
        <taxon>Actinomycetota</taxon>
        <taxon>Actinomycetes</taxon>
        <taxon>Micromonosporales</taxon>
        <taxon>Micromonosporaceae</taxon>
        <taxon>Plantactinospora</taxon>
    </lineage>
</organism>
<feature type="region of interest" description="Disordered" evidence="3">
    <location>
        <begin position="1974"/>
        <end position="2015"/>
    </location>
</feature>
<dbReference type="SMART" id="SM00306">
    <property type="entry name" value="HintN"/>
    <property type="match status" value="1"/>
</dbReference>
<feature type="coiled-coil region" evidence="2">
    <location>
        <begin position="1865"/>
        <end position="1895"/>
    </location>
</feature>
<dbReference type="Gene3D" id="2.180.10.10">
    <property type="entry name" value="RHS repeat-associated core"/>
    <property type="match status" value="1"/>
</dbReference>
<dbReference type="Proteomes" id="UP000621500">
    <property type="component" value="Unassembled WGS sequence"/>
</dbReference>
<reference evidence="6 7" key="1">
    <citation type="submission" date="2021-01" db="EMBL/GenBank/DDBJ databases">
        <title>Whole genome shotgun sequence of Plantactinospora mayteni NBRC 109088.</title>
        <authorList>
            <person name="Komaki H."/>
            <person name="Tamura T."/>
        </authorList>
    </citation>
    <scope>NUCLEOTIDE SEQUENCE [LARGE SCALE GENOMIC DNA]</scope>
    <source>
        <strain evidence="6 7">NBRC 109088</strain>
    </source>
</reference>
<dbReference type="InterPro" id="IPR036844">
    <property type="entry name" value="Hint_dom_sf"/>
</dbReference>
<dbReference type="PANTHER" id="PTHR32305:SF17">
    <property type="entry name" value="TRNA NUCLEASE WAPA"/>
    <property type="match status" value="1"/>
</dbReference>
<dbReference type="Pfam" id="PF07591">
    <property type="entry name" value="PT-HINT"/>
    <property type="match status" value="1"/>
</dbReference>
<evidence type="ECO:0000256" key="4">
    <source>
        <dbReference type="SAM" id="SignalP"/>
    </source>
</evidence>
<feature type="compositionally biased region" description="Gly residues" evidence="3">
    <location>
        <begin position="1975"/>
        <end position="1985"/>
    </location>
</feature>
<dbReference type="Gene3D" id="2.170.16.10">
    <property type="entry name" value="Hedgehog/Intein (Hint) domain"/>
    <property type="match status" value="1"/>
</dbReference>
<dbReference type="InterPro" id="IPR050708">
    <property type="entry name" value="T6SS_VgrG/RHS"/>
</dbReference>
<evidence type="ECO:0000256" key="1">
    <source>
        <dbReference type="ARBA" id="ARBA00022737"/>
    </source>
</evidence>
<dbReference type="Pfam" id="PF25023">
    <property type="entry name" value="TEN_YD-shell"/>
    <property type="match status" value="1"/>
</dbReference>
<feature type="domain" description="Hint" evidence="5">
    <location>
        <begin position="1999"/>
        <end position="2104"/>
    </location>
</feature>
<evidence type="ECO:0000313" key="7">
    <source>
        <dbReference type="Proteomes" id="UP000621500"/>
    </source>
</evidence>
<sequence>MFSRVLVASGAFQRRVVRPLCWVMAGVMCVGLAELASPPASAAPAAREKPEVVDPARKVPERSALAVKDRKRNEAFEAAVQESAPVSWPAPGSADIPVATAPAGRAASAAGVKAGGLTVSVTPAATPASEDRAGGDVTSPGRVRVEVLDRAASQRARVDGPVFRLGRADGQRSAAKVGLTVGYEGIANLYGGDFGARLRLTRLPECALSTPDRAECAPEPVPTRNNGEDRTLTAEATTPTGGGLYAMVAEDSSSQGSYAATQLSPSAKWSVSASSGGFTWSYPLRMPPVPGEGGPNVGLSYSSQAVDGRTATTNNQGSWIGEGFSYEPGHIERRYKSCKDDGHDQSADQCWAYDNATMLLNGSSTELVRDGNTWRPASDDGSKIEKLTGATNGDDDGEYWRITTVDGIQYYFGLNRLPGWSANKEETLSTWTVPVYGDDTVNGVDEPCKKPTFAESYCDQAWRWNLDYVKDRNGQVVSYFYGRESNYYARGGRTDVNGDEYHRGGWLKRIDYGQRDGAVYSSNAPARVRFDTAERCLAAPADCDPEDLTDATAARWHDVPWDRNCVKDTKCKLDQVSPTFWTRKRLTAVTTEVRGASGWTPVDRWKLEHLFTDNGDGSRTLWLYKLTHTGLVNGSIDMPYIEFAGLQKPNRIDKTGDQVAPLVRFRLATVYTDTGGQIDITYADEDCNEGNLPTPGNSTRRCYPVKWDPTGTENDITDWFHKYVVAEVIGTDRTGGAPDMVTRYKYHGDAAWRHSEPDGITKAEDLTWSEWRGYGRVEVTSGSGQTMTTRNEYYYLRGMHGDKNPAGGTRSVTVTDSTGTAHVDHDEYSGFEYESKSFDGATEVTKSLGTPWRHNTATESHSGMTKRAYFVNTTATRSLTALGSGQWRETRSSSVFETTYGRIVQSENEGDVSKDGDEDCTRSTYVDNPAVHLYSLIARTETVSVLCSATPDRRTQVLNDIRTWYDGKAYGVPPTTGNPTRSERLASHDGTTPTYLRVAEGTFDSYGRPLIATNALGEVTRTTYTETHGLTTKVVQVNPLEHETVTDYHPAWGTQISVQDPNDYKTLSEYDPLGRLAKVWLPNTSTVPGLAPNFKYTYLIEADKAVAVRSEERRVDATYRVSYQLYDGFLRARQSQTEGPGTLRLVADTFYTPTGQVDKTYDPYPAVGAPRAEILPVNNGDVDGQTLFVYDGADRVAHEIFAVAGVEKWRTTTTYGGDWVSVDPPEGGTPRTTFTNALGKVVEIRQYKGSGPSGDADKTEYTYTSAGHLATMKDPAGNIWRHTYDQRGRKIETVDPDAGTSTYRYDDLDRLVSSTNGTGKTISHTFDEIGRKTATYHGAAETGELLSQWRYDDPTLGQLASTTRYADGAEYTTYYTDYDEFYRPHQTWYDVPAAAGAELAGSYGFGTEYNWDGTVQSVGMTDGGGLPFEVVVNEYDSLRRLIGTEGVVPYLTAVDYTSTGEVLQSQIALGSGLVWSTYEYEQGSKRLSRHRLDRSTAPVVDIDARYGYDPAGNVTSIADTPSGIRDIQCFNYDYLRQLVQAWATASTATDPCAGGPATSGVGGVAPYHHSYTYDVVGNRTTETQHPAGGSSLVEREYEYPEPGQPQPHTLTQVTERTSAGDRLYTYEYDDAGNTTRRTAVGEDQELVWNPEGRVESVTEAGRTTSFVYDVDGGRILRKEPDATTLYLPGMELRLDHATRAVDGTRYYPVPGGGSIVRKADGLSYLAADQHGTGQAVVAEDGSIIHRRSTPFGGPRGVQPPSTSWPTEKGFVGGTQDSTTGLTHLGAREYDPAIGRFISVDPVQDLMDPQQWNGYSYANNDPVTRSDPTGLLPDDVYAGRIGSLEAASYSNSPYKKHYRNGAKIAAERDRKRRERINEQKRRLREATWRQDRAETKVPVPFDGLRIPPGAPPGLEEAYREAKGTYYRMYGGDYCNFECSWDATSVLMIACGAMDCGDYEWQIIKLHAIANAEEFGTGSGRGAGGKSGGRKGGKSGGSCESNSFTGGSRVRMADGTSKPIDEVKVGDQVVATDPETGETAVKTVVATIVGQGVKNLVEISVDLDGAAGGATGAVVATAGHPFWLPELKAWLPATELQVGQLVQTAAGTWVQITAIKRWTEITTVYNLTVDDIHTYYVEAGNAPILVHNCNDLISNAEGYDNSGALGGHKDGAGFPGVYDLETGLFRAQRSVEDRSPDDSPNIVLRQGGHGQINFEHFNMSKRTVAFTIILEEGGLSIKWGSGLNGRNFGNRYAPHEYRQQVRDAVSAATGRKVWDKEPGL</sequence>
<name>A0ABQ4EU89_9ACTN</name>
<keyword evidence="2" id="KW-0175">Coiled coil</keyword>
<dbReference type="RefSeq" id="WP_203859687.1">
    <property type="nucleotide sequence ID" value="NZ_BAAAZQ010000010.1"/>
</dbReference>
<dbReference type="EMBL" id="BONX01000033">
    <property type="protein sequence ID" value="GIG98226.1"/>
    <property type="molecule type" value="Genomic_DNA"/>
</dbReference>
<dbReference type="Pfam" id="PF05593">
    <property type="entry name" value="RHS_repeat"/>
    <property type="match status" value="1"/>
</dbReference>
<dbReference type="InterPro" id="IPR056823">
    <property type="entry name" value="TEN-like_YD-shell"/>
</dbReference>
<feature type="signal peptide" evidence="4">
    <location>
        <begin position="1"/>
        <end position="42"/>
    </location>
</feature>
<protein>
    <recommendedName>
        <fullName evidence="5">Hint domain-containing protein</fullName>
    </recommendedName>
</protein>
<dbReference type="NCBIfam" id="TIGR03696">
    <property type="entry name" value="Rhs_assc_core"/>
    <property type="match status" value="1"/>
</dbReference>
<comment type="caution">
    <text evidence="6">The sequence shown here is derived from an EMBL/GenBank/DDBJ whole genome shotgun (WGS) entry which is preliminary data.</text>
</comment>
<dbReference type="InterPro" id="IPR006530">
    <property type="entry name" value="YD"/>
</dbReference>